<evidence type="ECO:0000259" key="16">
    <source>
        <dbReference type="PROSITE" id="PS50119"/>
    </source>
</evidence>
<gene>
    <name evidence="17" type="primary">TRIM55_1</name>
    <name evidence="17" type="ORF">N1851_005081</name>
</gene>
<sequence>MVEEMGEVGDWGGGVMVEEMVPGQNMSLPVDLSSLQGFQGAEREAALGTLEKQLLCPICLDIFTKPVVILPCQHNLCRRCANELYQPSLFLARTTMTVNSGRFRCPTCRQEVVLDRHGVYGLQRNLLVENIIDVYKQELSSPAVASPAPTAKPVGEVNCVDHQGEKLNIYCLSCQKPTCSLCKVFGSHRLCQVAPLADIHQQQKAELEQELSSLMAKNDQVQAFINKLELTWRNVEENCKSQKQSVCNQFDTILSILEERRKAMTQQISSDEEDKTGCAQSLMRCYGDSVEANSKLLEAASRTMEEPDMATFVKVCVLRAATISSPPKTFEPDGKNITHYRFNFSNQERALRSLDFIGGQEHFPKELQQGQEHFPKELQPEQAHYPEEPQPENAHYPAEQKVEESKPNLGSSAEIWEPKTQRESITTTVQTSTQESAVHNVECVFDQALEPILAFIPPLAPTESILATADPVSLVLGAVVASLEPAPLVPEDNLSVNDQTVLKERGKGRAEESREEEKQEEREQVEDFKTPDSIKDIQCEDQDGMNTQQCEVREHQIDGEKGGGREEEIEKGEKETWDVKQRGEDPLEEDVEGRDGCEEGAMLYPEWYAAGGWCNVSPGLTESKDAFHGHNGPPQPCQSQALSQLMHPELGDGIEPKPRETFRSETAGRSRTVEVQEEEEEEEEDSDGLVSSGPLHSDLQKGLLLGSAEQVCLALGRDGPDPGVWQEAGEVNFGDSCKEQIESGVVFASKVENMNEKPEELVVEPGECGEQLKEYPEPADAVSTLKENNCTPTDSLELGGFTLVSGETGDVAPQPENDPVPEESPFGLEVSALEATENERELLGTGSTGRKMDNGIAAIGQNMVFTQAVILLFYLLGFLLILQRLWAYLGCFMFT</sequence>
<keyword evidence="10" id="KW-0539">Nucleus</keyword>
<keyword evidence="3" id="KW-0963">Cytoplasm</keyword>
<evidence type="ECO:0000313" key="17">
    <source>
        <dbReference type="EMBL" id="KAK0153253.1"/>
    </source>
</evidence>
<feature type="compositionally biased region" description="Basic and acidic residues" evidence="13">
    <location>
        <begin position="501"/>
        <end position="538"/>
    </location>
</feature>
<evidence type="ECO:0000256" key="10">
    <source>
        <dbReference type="ARBA" id="ARBA00023242"/>
    </source>
</evidence>
<dbReference type="Gene3D" id="3.30.160.60">
    <property type="entry name" value="Classic Zinc Finger"/>
    <property type="match status" value="1"/>
</dbReference>
<dbReference type="EMBL" id="JAOPHQ010000858">
    <property type="protein sequence ID" value="KAK0153253.1"/>
    <property type="molecule type" value="Genomic_DNA"/>
</dbReference>
<evidence type="ECO:0000256" key="1">
    <source>
        <dbReference type="ARBA" id="ARBA00004123"/>
    </source>
</evidence>
<evidence type="ECO:0000256" key="14">
    <source>
        <dbReference type="SAM" id="Phobius"/>
    </source>
</evidence>
<evidence type="ECO:0000256" key="7">
    <source>
        <dbReference type="ARBA" id="ARBA00022833"/>
    </source>
</evidence>
<reference evidence="17" key="1">
    <citation type="journal article" date="2023" name="Front. Mar. Sci.">
        <title>A new Merluccius polli reference genome to investigate the effects of global change in West African waters.</title>
        <authorList>
            <person name="Mateo J.L."/>
            <person name="Blanco-Fernandez C."/>
            <person name="Garcia-Vazquez E."/>
            <person name="Machado-Schiaffino G."/>
        </authorList>
    </citation>
    <scope>NUCLEOTIDE SEQUENCE</scope>
    <source>
        <strain evidence="17">C29</strain>
        <tissue evidence="17">Fin</tissue>
    </source>
</reference>
<dbReference type="SMART" id="SM00184">
    <property type="entry name" value="RING"/>
    <property type="match status" value="1"/>
</dbReference>
<dbReference type="InterPro" id="IPR017907">
    <property type="entry name" value="Znf_RING_CS"/>
</dbReference>
<evidence type="ECO:0000256" key="6">
    <source>
        <dbReference type="ARBA" id="ARBA00022771"/>
    </source>
</evidence>
<dbReference type="Pfam" id="PF13445">
    <property type="entry name" value="zf-RING_UBOX"/>
    <property type="match status" value="1"/>
</dbReference>
<dbReference type="InterPro" id="IPR027370">
    <property type="entry name" value="Znf-RING_euk"/>
</dbReference>
<keyword evidence="6 11" id="KW-0863">Zinc-finger</keyword>
<proteinExistence type="predicted"/>
<keyword evidence="9" id="KW-0514">Muscle protein</keyword>
<dbReference type="GO" id="GO:0008270">
    <property type="term" value="F:zinc ion binding"/>
    <property type="evidence" value="ECO:0007669"/>
    <property type="project" value="UniProtKB-KW"/>
</dbReference>
<keyword evidence="14" id="KW-1133">Transmembrane helix</keyword>
<evidence type="ECO:0000256" key="9">
    <source>
        <dbReference type="ARBA" id="ARBA00023179"/>
    </source>
</evidence>
<feature type="domain" description="RING-type" evidence="15">
    <location>
        <begin position="56"/>
        <end position="109"/>
    </location>
</feature>
<evidence type="ECO:0000256" key="11">
    <source>
        <dbReference type="PROSITE-ProRule" id="PRU00024"/>
    </source>
</evidence>
<feature type="compositionally biased region" description="Acidic residues" evidence="13">
    <location>
        <begin position="675"/>
        <end position="687"/>
    </location>
</feature>
<evidence type="ECO:0000259" key="15">
    <source>
        <dbReference type="PROSITE" id="PS50089"/>
    </source>
</evidence>
<dbReference type="PANTHER" id="PTHR24099:SF17">
    <property type="entry name" value="TRIPARTITE MOTIF CONTAINING 55"/>
    <property type="match status" value="1"/>
</dbReference>
<keyword evidence="5" id="KW-0479">Metal-binding</keyword>
<accession>A0AA47N6B4</accession>
<evidence type="ECO:0000256" key="2">
    <source>
        <dbReference type="ARBA" id="ARBA00004496"/>
    </source>
</evidence>
<evidence type="ECO:0000256" key="12">
    <source>
        <dbReference type="SAM" id="Coils"/>
    </source>
</evidence>
<dbReference type="SUPFAM" id="SSF57850">
    <property type="entry name" value="RING/U-box"/>
    <property type="match status" value="1"/>
</dbReference>
<dbReference type="GO" id="GO:0005737">
    <property type="term" value="C:cytoplasm"/>
    <property type="evidence" value="ECO:0007669"/>
    <property type="project" value="UniProtKB-SubCell"/>
</dbReference>
<feature type="domain" description="B box-type" evidence="16">
    <location>
        <begin position="154"/>
        <end position="196"/>
    </location>
</feature>
<keyword evidence="14" id="KW-0812">Transmembrane</keyword>
<feature type="transmembrane region" description="Helical" evidence="14">
    <location>
        <begin position="871"/>
        <end position="894"/>
    </location>
</feature>
<comment type="subcellular location">
    <subcellularLocation>
        <location evidence="2">Cytoplasm</location>
    </subcellularLocation>
    <subcellularLocation>
        <location evidence="1">Nucleus</location>
    </subcellularLocation>
</comment>
<dbReference type="PROSITE" id="PS00518">
    <property type="entry name" value="ZF_RING_1"/>
    <property type="match status" value="1"/>
</dbReference>
<dbReference type="PROSITE" id="PS50089">
    <property type="entry name" value="ZF_RING_2"/>
    <property type="match status" value="1"/>
</dbReference>
<evidence type="ECO:0000256" key="8">
    <source>
        <dbReference type="ARBA" id="ARBA00023054"/>
    </source>
</evidence>
<dbReference type="SUPFAM" id="SSF57845">
    <property type="entry name" value="B-box zinc-binding domain"/>
    <property type="match status" value="1"/>
</dbReference>
<evidence type="ECO:0000256" key="5">
    <source>
        <dbReference type="ARBA" id="ARBA00022723"/>
    </source>
</evidence>
<dbReference type="Proteomes" id="UP001174136">
    <property type="component" value="Unassembled WGS sequence"/>
</dbReference>
<dbReference type="Pfam" id="PF00643">
    <property type="entry name" value="zf-B_box"/>
    <property type="match status" value="1"/>
</dbReference>
<comment type="caution">
    <text evidence="17">The sequence shown here is derived from an EMBL/GenBank/DDBJ whole genome shotgun (WGS) entry which is preliminary data.</text>
</comment>
<evidence type="ECO:0000256" key="4">
    <source>
        <dbReference type="ARBA" id="ARBA00022679"/>
    </source>
</evidence>
<keyword evidence="14" id="KW-0472">Membrane</keyword>
<feature type="region of interest" description="Disordered" evidence="13">
    <location>
        <begin position="489"/>
        <end position="595"/>
    </location>
</feature>
<dbReference type="PROSITE" id="PS50119">
    <property type="entry name" value="ZF_BBOX"/>
    <property type="match status" value="1"/>
</dbReference>
<evidence type="ECO:0000256" key="3">
    <source>
        <dbReference type="ARBA" id="ARBA00022490"/>
    </source>
</evidence>
<feature type="region of interest" description="Disordered" evidence="13">
    <location>
        <begin position="382"/>
        <end position="405"/>
    </location>
</feature>
<dbReference type="Gene3D" id="3.30.40.10">
    <property type="entry name" value="Zinc/RING finger domain, C3HC4 (zinc finger)"/>
    <property type="match status" value="1"/>
</dbReference>
<dbReference type="FunFam" id="3.30.40.10:FF:000014">
    <property type="entry name" value="probable E3 ubiquitin-protein ligase MID2"/>
    <property type="match status" value="1"/>
</dbReference>
<dbReference type="AlphaFoldDB" id="A0AA47N6B4"/>
<keyword evidence="4" id="KW-0808">Transferase</keyword>
<keyword evidence="18" id="KW-1185">Reference proteome</keyword>
<feature type="compositionally biased region" description="Basic and acidic residues" evidence="13">
    <location>
        <begin position="551"/>
        <end position="585"/>
    </location>
</feature>
<dbReference type="GO" id="GO:0016740">
    <property type="term" value="F:transferase activity"/>
    <property type="evidence" value="ECO:0007669"/>
    <property type="project" value="UniProtKB-KW"/>
</dbReference>
<evidence type="ECO:0000256" key="13">
    <source>
        <dbReference type="SAM" id="MobiDB-lite"/>
    </source>
</evidence>
<dbReference type="GO" id="GO:0070507">
    <property type="term" value="P:regulation of microtubule cytoskeleton organization"/>
    <property type="evidence" value="ECO:0007669"/>
    <property type="project" value="TreeGrafter"/>
</dbReference>
<dbReference type="PANTHER" id="PTHR24099">
    <property type="entry name" value="E3 UBIQUITIN-PROTEIN LIGASE TRIM36-RELATED"/>
    <property type="match status" value="1"/>
</dbReference>
<keyword evidence="8 12" id="KW-0175">Coiled coil</keyword>
<dbReference type="InterPro" id="IPR000315">
    <property type="entry name" value="Znf_B-box"/>
</dbReference>
<protein>
    <submittedName>
        <fullName evidence="17">Tripartite motif-containing protein 55</fullName>
    </submittedName>
</protein>
<keyword evidence="7" id="KW-0862">Zinc</keyword>
<dbReference type="Gene3D" id="1.20.5.170">
    <property type="match status" value="1"/>
</dbReference>
<dbReference type="InterPro" id="IPR013083">
    <property type="entry name" value="Znf_RING/FYVE/PHD"/>
</dbReference>
<evidence type="ECO:0000313" key="18">
    <source>
        <dbReference type="Proteomes" id="UP001174136"/>
    </source>
</evidence>
<organism evidence="17 18">
    <name type="scientific">Merluccius polli</name>
    <name type="common">Benguela hake</name>
    <name type="synonym">Merluccius cadenati</name>
    <dbReference type="NCBI Taxonomy" id="89951"/>
    <lineage>
        <taxon>Eukaryota</taxon>
        <taxon>Metazoa</taxon>
        <taxon>Chordata</taxon>
        <taxon>Craniata</taxon>
        <taxon>Vertebrata</taxon>
        <taxon>Euteleostomi</taxon>
        <taxon>Actinopterygii</taxon>
        <taxon>Neopterygii</taxon>
        <taxon>Teleostei</taxon>
        <taxon>Neoteleostei</taxon>
        <taxon>Acanthomorphata</taxon>
        <taxon>Zeiogadaria</taxon>
        <taxon>Gadariae</taxon>
        <taxon>Gadiformes</taxon>
        <taxon>Gadoidei</taxon>
        <taxon>Merlucciidae</taxon>
        <taxon>Merluccius</taxon>
    </lineage>
</organism>
<dbReference type="InterPro" id="IPR050617">
    <property type="entry name" value="E3_ligase_FN3/SPRY"/>
</dbReference>
<feature type="compositionally biased region" description="Basic and acidic residues" evidence="13">
    <location>
        <begin position="654"/>
        <end position="674"/>
    </location>
</feature>
<dbReference type="InterPro" id="IPR001841">
    <property type="entry name" value="Znf_RING"/>
</dbReference>
<name>A0AA47N6B4_MERPO</name>
<dbReference type="GO" id="GO:0005634">
    <property type="term" value="C:nucleus"/>
    <property type="evidence" value="ECO:0007669"/>
    <property type="project" value="UniProtKB-SubCell"/>
</dbReference>
<feature type="coiled-coil region" evidence="12">
    <location>
        <begin position="197"/>
        <end position="224"/>
    </location>
</feature>
<feature type="region of interest" description="Disordered" evidence="13">
    <location>
        <begin position="621"/>
        <end position="698"/>
    </location>
</feature>